<dbReference type="EMBL" id="BAABKY010000002">
    <property type="protein sequence ID" value="GAA5078986.1"/>
    <property type="molecule type" value="Genomic_DNA"/>
</dbReference>
<evidence type="ECO:0000256" key="1">
    <source>
        <dbReference type="SAM" id="Phobius"/>
    </source>
</evidence>
<feature type="transmembrane region" description="Helical" evidence="1">
    <location>
        <begin position="197"/>
        <end position="218"/>
    </location>
</feature>
<dbReference type="RefSeq" id="WP_158984379.1">
    <property type="nucleotide sequence ID" value="NZ_BAABKY010000002.1"/>
</dbReference>
<dbReference type="Pfam" id="PF11139">
    <property type="entry name" value="SfLAP"/>
    <property type="match status" value="1"/>
</dbReference>
<gene>
    <name evidence="2" type="ORF">GCM10025759_26710</name>
</gene>
<evidence type="ECO:0008006" key="4">
    <source>
        <dbReference type="Google" id="ProtNLM"/>
    </source>
</evidence>
<name>A0ABP9LI11_9GAMM</name>
<organism evidence="2 3">
    <name type="scientific">Lysobacter panacisoli</name>
    <dbReference type="NCBI Taxonomy" id="1255263"/>
    <lineage>
        <taxon>Bacteria</taxon>
        <taxon>Pseudomonadati</taxon>
        <taxon>Pseudomonadota</taxon>
        <taxon>Gammaproteobacteria</taxon>
        <taxon>Lysobacterales</taxon>
        <taxon>Lysobacteraceae</taxon>
        <taxon>Lysobacter</taxon>
    </lineage>
</organism>
<keyword evidence="1" id="KW-0472">Membrane</keyword>
<dbReference type="Proteomes" id="UP001501083">
    <property type="component" value="Unassembled WGS sequence"/>
</dbReference>
<keyword evidence="1" id="KW-1133">Transmembrane helix</keyword>
<feature type="transmembrane region" description="Helical" evidence="1">
    <location>
        <begin position="155"/>
        <end position="176"/>
    </location>
</feature>
<accession>A0ABP9LI11</accession>
<comment type="caution">
    <text evidence="2">The sequence shown here is derived from an EMBL/GenBank/DDBJ whole genome shotgun (WGS) entry which is preliminary data.</text>
</comment>
<feature type="transmembrane region" description="Helical" evidence="1">
    <location>
        <begin position="75"/>
        <end position="93"/>
    </location>
</feature>
<feature type="transmembrane region" description="Helical" evidence="1">
    <location>
        <begin position="38"/>
        <end position="63"/>
    </location>
</feature>
<keyword evidence="1" id="KW-0812">Transmembrane</keyword>
<evidence type="ECO:0000313" key="2">
    <source>
        <dbReference type="EMBL" id="GAA5078986.1"/>
    </source>
</evidence>
<feature type="transmembrane region" description="Helical" evidence="1">
    <location>
        <begin position="113"/>
        <end position="135"/>
    </location>
</feature>
<keyword evidence="3" id="KW-1185">Reference proteome</keyword>
<proteinExistence type="predicted"/>
<sequence length="243" mass="25497">MTSVAIPVLGLAVVDAINPSALAVALWWLARPGATPRLLAYIAGIVSAYLPLGIALMLGAGAVAHRFGDSLDHPVVLSLQLAIGLALLGYAVFAPKAKAAADEHREPRVGGLLGMLLLGITVTVVELTTAMPYFAAIAVMTSAELSVAQWLPLLVVYNLIFIAPPLLLVALNAMFGRHLQGRFAHWRVRLQAGAREAGLWVMALAGVALAGDAVTRFMGERGERERAMQSIVAPATSSPPAQD</sequence>
<evidence type="ECO:0000313" key="3">
    <source>
        <dbReference type="Proteomes" id="UP001501083"/>
    </source>
</evidence>
<protein>
    <recommendedName>
        <fullName evidence="4">GAP family protein</fullName>
    </recommendedName>
</protein>
<reference evidence="3" key="1">
    <citation type="journal article" date="2019" name="Int. J. Syst. Evol. Microbiol.">
        <title>The Global Catalogue of Microorganisms (GCM) 10K type strain sequencing project: providing services to taxonomists for standard genome sequencing and annotation.</title>
        <authorList>
            <consortium name="The Broad Institute Genomics Platform"/>
            <consortium name="The Broad Institute Genome Sequencing Center for Infectious Disease"/>
            <person name="Wu L."/>
            <person name="Ma J."/>
        </authorList>
    </citation>
    <scope>NUCLEOTIDE SEQUENCE [LARGE SCALE GENOMIC DNA]</scope>
    <source>
        <strain evidence="3">JCM 19212</strain>
    </source>
</reference>
<dbReference type="InterPro" id="IPR021315">
    <property type="entry name" value="Gap/Sap"/>
</dbReference>
<feature type="transmembrane region" description="Helical" evidence="1">
    <location>
        <begin position="6"/>
        <end position="29"/>
    </location>
</feature>